<organism evidence="2 3">
    <name type="scientific">Siminovitchia thermophila</name>
    <dbReference type="NCBI Taxonomy" id="1245522"/>
    <lineage>
        <taxon>Bacteria</taxon>
        <taxon>Bacillati</taxon>
        <taxon>Bacillota</taxon>
        <taxon>Bacilli</taxon>
        <taxon>Bacillales</taxon>
        <taxon>Bacillaceae</taxon>
        <taxon>Siminovitchia</taxon>
    </lineage>
</organism>
<name>A0ABS2R7P3_9BACI</name>
<reference evidence="2 3" key="1">
    <citation type="submission" date="2021-01" db="EMBL/GenBank/DDBJ databases">
        <title>Genomic Encyclopedia of Type Strains, Phase IV (KMG-IV): sequencing the most valuable type-strain genomes for metagenomic binning, comparative biology and taxonomic classification.</title>
        <authorList>
            <person name="Goeker M."/>
        </authorList>
    </citation>
    <scope>NUCLEOTIDE SEQUENCE [LARGE SCALE GENOMIC DNA]</scope>
    <source>
        <strain evidence="2 3">DSM 105453</strain>
    </source>
</reference>
<sequence>MPLRPDVLAYNLNQAKQTNEVPSPDFRFAKYQLSEGQSLNNHADPFNATSLLQPESANHASSTPHQSMM</sequence>
<accession>A0ABS2R7P3</accession>
<proteinExistence type="predicted"/>
<comment type="caution">
    <text evidence="2">The sequence shown here is derived from an EMBL/GenBank/DDBJ whole genome shotgun (WGS) entry which is preliminary data.</text>
</comment>
<evidence type="ECO:0000313" key="2">
    <source>
        <dbReference type="EMBL" id="MBM7715676.1"/>
    </source>
</evidence>
<feature type="region of interest" description="Disordered" evidence="1">
    <location>
        <begin position="38"/>
        <end position="69"/>
    </location>
</feature>
<dbReference type="Proteomes" id="UP000823485">
    <property type="component" value="Unassembled WGS sequence"/>
</dbReference>
<evidence type="ECO:0000313" key="3">
    <source>
        <dbReference type="Proteomes" id="UP000823485"/>
    </source>
</evidence>
<evidence type="ECO:0000256" key="1">
    <source>
        <dbReference type="SAM" id="MobiDB-lite"/>
    </source>
</evidence>
<protein>
    <submittedName>
        <fullName evidence="2">Uncharacterized protein</fullName>
    </submittedName>
</protein>
<dbReference type="EMBL" id="JAFBFH010000017">
    <property type="protein sequence ID" value="MBM7715676.1"/>
    <property type="molecule type" value="Genomic_DNA"/>
</dbReference>
<gene>
    <name evidence="2" type="ORF">JOC94_002665</name>
</gene>
<keyword evidence="3" id="KW-1185">Reference proteome</keyword>